<reference evidence="2" key="1">
    <citation type="journal article" date="2020" name="Fungal Divers.">
        <title>Resolving the Mortierellaceae phylogeny through synthesis of multi-gene phylogenetics and phylogenomics.</title>
        <authorList>
            <person name="Vandepol N."/>
            <person name="Liber J."/>
            <person name="Desiro A."/>
            <person name="Na H."/>
            <person name="Kennedy M."/>
            <person name="Barry K."/>
            <person name="Grigoriev I.V."/>
            <person name="Miller A.N."/>
            <person name="O'Donnell K."/>
            <person name="Stajich J.E."/>
            <person name="Bonito G."/>
        </authorList>
    </citation>
    <scope>NUCLEOTIDE SEQUENCE</scope>
    <source>
        <strain evidence="2">NVP60</strain>
    </source>
</reference>
<evidence type="ECO:0000256" key="1">
    <source>
        <dbReference type="SAM" id="MobiDB-lite"/>
    </source>
</evidence>
<proteinExistence type="predicted"/>
<protein>
    <submittedName>
        <fullName evidence="2">Uncharacterized protein</fullName>
    </submittedName>
</protein>
<name>A0A9P6RD89_9FUNG</name>
<dbReference type="AlphaFoldDB" id="A0A9P6RD89"/>
<sequence>MSRRTTASKPSVVRTLDENVSFLPDSIEDFTKKTPLHPPGPEYDGPSQSLQDSFICLLALWKYLGDFITILEYSFTCTGQNPTHWRLKSHMVELGSYYEIPELNHLGRKKRIAVVFQRYFVELSNSALPYLPFCQKLDLLVRDDSAISAALTPSTTTAATATTTNTTTATTTTSSSTAAPHTPPTPAQVLLATPIPTKVNAFPKDVKWIIVAKAVFSETTGKPCGEISGLCVLEFELETLPAVDPPSPPPSIKGLTWRATEFSYLLNVLSAEQEYSTSPLESAGGHHANSPRLQHELTLKLGIDDTSPQSYLALREPRNDYKDDPTAFSMNSVEKSTECSLQGLQT</sequence>
<dbReference type="OrthoDB" id="2437826at2759"/>
<organism evidence="2 3">
    <name type="scientific">Linnemannia gamsii</name>
    <dbReference type="NCBI Taxonomy" id="64522"/>
    <lineage>
        <taxon>Eukaryota</taxon>
        <taxon>Fungi</taxon>
        <taxon>Fungi incertae sedis</taxon>
        <taxon>Mucoromycota</taxon>
        <taxon>Mortierellomycotina</taxon>
        <taxon>Mortierellomycetes</taxon>
        <taxon>Mortierellales</taxon>
        <taxon>Mortierellaceae</taxon>
        <taxon>Linnemannia</taxon>
    </lineage>
</organism>
<comment type="caution">
    <text evidence="2">The sequence shown here is derived from an EMBL/GenBank/DDBJ whole genome shotgun (WGS) entry which is preliminary data.</text>
</comment>
<feature type="compositionally biased region" description="Low complexity" evidence="1">
    <location>
        <begin position="157"/>
        <end position="180"/>
    </location>
</feature>
<gene>
    <name evidence="2" type="ORF">BGZ97_007302</name>
</gene>
<feature type="region of interest" description="Disordered" evidence="1">
    <location>
        <begin position="157"/>
        <end position="186"/>
    </location>
</feature>
<dbReference type="EMBL" id="JAAAIN010000324">
    <property type="protein sequence ID" value="KAG0316171.1"/>
    <property type="molecule type" value="Genomic_DNA"/>
</dbReference>
<accession>A0A9P6RD89</accession>
<evidence type="ECO:0000313" key="3">
    <source>
        <dbReference type="Proteomes" id="UP000823405"/>
    </source>
</evidence>
<keyword evidence="3" id="KW-1185">Reference proteome</keyword>
<dbReference type="Proteomes" id="UP000823405">
    <property type="component" value="Unassembled WGS sequence"/>
</dbReference>
<evidence type="ECO:0000313" key="2">
    <source>
        <dbReference type="EMBL" id="KAG0316171.1"/>
    </source>
</evidence>